<gene>
    <name evidence="1" type="ORF">LTR37_015486</name>
</gene>
<sequence>MASTETETLTYQDTLNSQYLTNSLSNLSSSRSANSLIVRTYKQATQQYLTKQFKEALETLEPIITPSHQQQDGAANGDSNSHNRNGAAAPIAQSSRTRRTKIWVFYLSLLHAIIDLGPEEGKLTFGSTLWRQIAAKVRDGSIWTEIVTRGYGGNEGEVDADVVVNLATLLLGHMPEQSLNQAKLEAWLSASGDSGDIIGGTSTPSSHSSSPKQLAARLKILELYTLHVLPASGEWEYAGQFIEMSEMLDEERKEAFLGALQQLREERDGTAQRERELREQRERETEEERVEEERQAQAVKSEEEERRKEADKQAKATPQPPPSNGTTSTSKPPTASHKPSSSTSSQQPNGRPSSKPPQKKAAPPSAPPPPTFYRRASSLLTNFQQTVLASITGQSSMAMLRLLMFMVAFLLIIARRDLRMKVKRAVEGGWIKVKRTVGMGVKDLLSGIERGMRAWVEWK</sequence>
<dbReference type="Proteomes" id="UP001281147">
    <property type="component" value="Unassembled WGS sequence"/>
</dbReference>
<organism evidence="1 2">
    <name type="scientific">Vermiconidia calcicola</name>
    <dbReference type="NCBI Taxonomy" id="1690605"/>
    <lineage>
        <taxon>Eukaryota</taxon>
        <taxon>Fungi</taxon>
        <taxon>Dikarya</taxon>
        <taxon>Ascomycota</taxon>
        <taxon>Pezizomycotina</taxon>
        <taxon>Dothideomycetes</taxon>
        <taxon>Dothideomycetidae</taxon>
        <taxon>Mycosphaerellales</taxon>
        <taxon>Extremaceae</taxon>
        <taxon>Vermiconidia</taxon>
    </lineage>
</organism>
<comment type="caution">
    <text evidence="1">The sequence shown here is derived from an EMBL/GenBank/DDBJ whole genome shotgun (WGS) entry which is preliminary data.</text>
</comment>
<evidence type="ECO:0000313" key="1">
    <source>
        <dbReference type="EMBL" id="KAK3701388.1"/>
    </source>
</evidence>
<evidence type="ECO:0000313" key="2">
    <source>
        <dbReference type="Proteomes" id="UP001281147"/>
    </source>
</evidence>
<protein>
    <submittedName>
        <fullName evidence="1">Uncharacterized protein</fullName>
    </submittedName>
</protein>
<keyword evidence="2" id="KW-1185">Reference proteome</keyword>
<dbReference type="EMBL" id="JAUTXU010000174">
    <property type="protein sequence ID" value="KAK3701388.1"/>
    <property type="molecule type" value="Genomic_DNA"/>
</dbReference>
<proteinExistence type="predicted"/>
<name>A0ACC3MQG1_9PEZI</name>
<accession>A0ACC3MQG1</accession>
<reference evidence="1" key="1">
    <citation type="submission" date="2023-07" db="EMBL/GenBank/DDBJ databases">
        <title>Black Yeasts Isolated from many extreme environments.</title>
        <authorList>
            <person name="Coleine C."/>
            <person name="Stajich J.E."/>
            <person name="Selbmann L."/>
        </authorList>
    </citation>
    <scope>NUCLEOTIDE SEQUENCE</scope>
    <source>
        <strain evidence="1">CCFEE 5714</strain>
    </source>
</reference>